<feature type="domain" description="Amine oxidase" evidence="8">
    <location>
        <begin position="23"/>
        <end position="497"/>
    </location>
</feature>
<dbReference type="AlphaFoldDB" id="M2AYH5"/>
<dbReference type="FunFam" id="1.10.3110.10:FF:000002">
    <property type="entry name" value="Protoporphyrinogen oxidase"/>
    <property type="match status" value="1"/>
</dbReference>
<evidence type="ECO:0000313" key="9">
    <source>
        <dbReference type="EMBL" id="EMB15024.1"/>
    </source>
</evidence>
<dbReference type="SUPFAM" id="SSF51905">
    <property type="entry name" value="FAD/NAD(P)-binding domain"/>
    <property type="match status" value="1"/>
</dbReference>
<dbReference type="Gene3D" id="1.10.3110.10">
    <property type="entry name" value="protoporphyrinogen ix oxidase, domain 3"/>
    <property type="match status" value="1"/>
</dbReference>
<evidence type="ECO:0000256" key="6">
    <source>
        <dbReference type="ARBA" id="ARBA00023133"/>
    </source>
</evidence>
<dbReference type="PANTHER" id="PTHR42923">
    <property type="entry name" value="PROTOPORPHYRINOGEN OXIDASE"/>
    <property type="match status" value="1"/>
</dbReference>
<dbReference type="InterPro" id="IPR004572">
    <property type="entry name" value="Protoporphyrinogen_oxidase"/>
</dbReference>
<keyword evidence="2 7" id="KW-0285">Flavoprotein</keyword>
<dbReference type="InterPro" id="IPR050464">
    <property type="entry name" value="Zeta_carotene_desat/Oxidored"/>
</dbReference>
<evidence type="ECO:0000256" key="5">
    <source>
        <dbReference type="ARBA" id="ARBA00023002"/>
    </source>
</evidence>
<dbReference type="Pfam" id="PF01593">
    <property type="entry name" value="Amino_oxidase"/>
    <property type="match status" value="1"/>
</dbReference>
<keyword evidence="4" id="KW-0809">Transit peptide</keyword>
<evidence type="ECO:0000259" key="8">
    <source>
        <dbReference type="Pfam" id="PF01593"/>
    </source>
</evidence>
<proteinExistence type="inferred from homology"/>
<evidence type="ECO:0000256" key="1">
    <source>
        <dbReference type="ARBA" id="ARBA00001974"/>
    </source>
</evidence>
<comment type="pathway">
    <text evidence="7">Porphyrin-containing compound metabolism; protoheme biosynthesis.</text>
</comment>
<dbReference type="Proteomes" id="UP000011529">
    <property type="component" value="Unassembled WGS sequence"/>
</dbReference>
<dbReference type="GO" id="GO:0004729">
    <property type="term" value="F:oxygen-dependent protoporphyrinogen oxidase activity"/>
    <property type="evidence" value="ECO:0007669"/>
    <property type="project" value="UniProtKB-UniRule"/>
</dbReference>
<comment type="function">
    <text evidence="7">Involved in coproporphyrin-dependent heme b biosynthesis. Catalyzes the oxidation of coproporphyrinogen III to coproporphyrin III.</text>
</comment>
<dbReference type="InterPro" id="IPR002937">
    <property type="entry name" value="Amino_oxidase"/>
</dbReference>
<comment type="catalytic activity">
    <reaction evidence="7">
        <text>coproporphyrinogen III + 3 O2 = coproporphyrin III + 3 H2O2</text>
        <dbReference type="Rhea" id="RHEA:43436"/>
        <dbReference type="ChEBI" id="CHEBI:15379"/>
        <dbReference type="ChEBI" id="CHEBI:16240"/>
        <dbReference type="ChEBI" id="CHEBI:57309"/>
        <dbReference type="ChEBI" id="CHEBI:131725"/>
        <dbReference type="EC" id="1.3.3.15"/>
    </reaction>
</comment>
<comment type="subcellular location">
    <subcellularLocation>
        <location evidence="7">Cytoplasm</location>
    </subcellularLocation>
</comment>
<evidence type="ECO:0000256" key="7">
    <source>
        <dbReference type="RuleBase" id="RU364052"/>
    </source>
</evidence>
<comment type="caution">
    <text evidence="9">The sequence shown here is derived from an EMBL/GenBank/DDBJ whole genome shotgun (WGS) entry which is preliminary data.</text>
</comment>
<name>M2AYH5_9BACT</name>
<evidence type="ECO:0000256" key="2">
    <source>
        <dbReference type="ARBA" id="ARBA00022630"/>
    </source>
</evidence>
<dbReference type="InterPro" id="IPR036188">
    <property type="entry name" value="FAD/NAD-bd_sf"/>
</dbReference>
<dbReference type="NCBIfam" id="TIGR00562">
    <property type="entry name" value="proto_IX_ox"/>
    <property type="match status" value="1"/>
</dbReference>
<reference evidence="9" key="1">
    <citation type="submission" date="2012-11" db="EMBL/GenBank/DDBJ databases">
        <title>Permanent draft genomes of Rhodopirellula europaea strain SH398 and 6C.</title>
        <authorList>
            <person name="Richter M."/>
            <person name="Richter-Heitmann T."/>
            <person name="Frank C."/>
            <person name="Harder J."/>
            <person name="Glockner F.O."/>
        </authorList>
    </citation>
    <scope>NUCLEOTIDE SEQUENCE</scope>
    <source>
        <strain evidence="9">6C</strain>
    </source>
</reference>
<keyword evidence="6 7" id="KW-0350">Heme biosynthesis</keyword>
<evidence type="ECO:0000256" key="3">
    <source>
        <dbReference type="ARBA" id="ARBA00022827"/>
    </source>
</evidence>
<dbReference type="EMBL" id="ANMO01000199">
    <property type="protein sequence ID" value="EMB15024.1"/>
    <property type="molecule type" value="Genomic_DNA"/>
</dbReference>
<keyword evidence="3 7" id="KW-0274">FAD</keyword>
<comment type="similarity">
    <text evidence="7">Belongs to the protoporphyrinogen/coproporphyrinogen oxidase family. Coproporphyrinogen III oxidase subfamily.</text>
</comment>
<accession>M2AYH5</accession>
<dbReference type="PATRIC" id="fig|1263867.3.peg.4548"/>
<dbReference type="Gene3D" id="3.50.50.60">
    <property type="entry name" value="FAD/NAD(P)-binding domain"/>
    <property type="match status" value="1"/>
</dbReference>
<dbReference type="EC" id="1.3.3.15" evidence="7"/>
<keyword evidence="10" id="KW-1185">Reference proteome</keyword>
<organism evidence="9 10">
    <name type="scientific">Rhodopirellula europaea 6C</name>
    <dbReference type="NCBI Taxonomy" id="1263867"/>
    <lineage>
        <taxon>Bacteria</taxon>
        <taxon>Pseudomonadati</taxon>
        <taxon>Planctomycetota</taxon>
        <taxon>Planctomycetia</taxon>
        <taxon>Pirellulales</taxon>
        <taxon>Pirellulaceae</taxon>
        <taxon>Rhodopirellula</taxon>
    </lineage>
</organism>
<dbReference type="GO" id="GO:0006783">
    <property type="term" value="P:heme biosynthetic process"/>
    <property type="evidence" value="ECO:0007669"/>
    <property type="project" value="UniProtKB-UniRule"/>
</dbReference>
<dbReference type="UniPathway" id="UPA00252"/>
<gene>
    <name evidence="9" type="ORF">RE6C_04246</name>
</gene>
<evidence type="ECO:0000313" key="10">
    <source>
        <dbReference type="Proteomes" id="UP000011529"/>
    </source>
</evidence>
<reference evidence="9" key="2">
    <citation type="journal article" date="2013" name="Mar. Genomics">
        <title>Expression of sulfatases in Rhodopirellula baltica and the diversity of sulfatases in the genus Rhodopirellula.</title>
        <authorList>
            <person name="Wegner C.E."/>
            <person name="Richter-Heitmann T."/>
            <person name="Klindworth A."/>
            <person name="Klockow C."/>
            <person name="Richter M."/>
            <person name="Achstetter T."/>
            <person name="Glockner F.O."/>
            <person name="Harder J."/>
        </authorList>
    </citation>
    <scope>NUCLEOTIDE SEQUENCE [LARGE SCALE GENOMIC DNA]</scope>
    <source>
        <strain evidence="9">6C</strain>
    </source>
</reference>
<sequence length="498" mass="54374">MEWNQRISELNESMNIAIIGGGLSGLSTSVHIRLLAQKQNKSVPNITLFETSDRLGGVIHTETLTDDHGRTFVIDHGADMFATAPSAAIDLCEQLGVADQLLRPSPLGRGAMIARGNRLIPIPEGFVLMRPTKLGSMLTTPLLSLSGKLRLLQERFITRRADSVTDESVGSFVRRRLGNECLDNIVAPLVAGIYTADVDRLSMAATMKPIWDMETNDGSLAKATLRRIRTGEDSTEQASSGARYEKFRAFPNGMKQWIDTLADFTGRENIRLNTAVRSIVPLPGNRYQLNVEPETDGQASDEFDQVVVSTPAHVAAALLQPLSDEAASTLRSIPFASTAIVVMAVRRDCISRLPTTFGFVVPPKENRRVLAGSFASTKFPQRAPDDYVIVRAFVGGVMQPEILERSDDEIVNVVRSELGDLIGLDQTQSLEDITATVKVVRWNDAMPQYEVGHLDKVQRIRAAVESLEGLHLNTNALGGVGIAPVIAASKRTAERILK</sequence>
<keyword evidence="5 7" id="KW-0560">Oxidoreductase</keyword>
<evidence type="ECO:0000256" key="4">
    <source>
        <dbReference type="ARBA" id="ARBA00022946"/>
    </source>
</evidence>
<dbReference type="Gene3D" id="3.90.660.20">
    <property type="entry name" value="Protoporphyrinogen oxidase, mitochondrial, domain 2"/>
    <property type="match status" value="1"/>
</dbReference>
<comment type="cofactor">
    <cofactor evidence="1 7">
        <name>FAD</name>
        <dbReference type="ChEBI" id="CHEBI:57692"/>
    </cofactor>
</comment>
<dbReference type="PANTHER" id="PTHR42923:SF3">
    <property type="entry name" value="PROTOPORPHYRINOGEN OXIDASE"/>
    <property type="match status" value="1"/>
</dbReference>
<keyword evidence="7" id="KW-0963">Cytoplasm</keyword>
<dbReference type="GO" id="GO:0005737">
    <property type="term" value="C:cytoplasm"/>
    <property type="evidence" value="ECO:0007669"/>
    <property type="project" value="UniProtKB-SubCell"/>
</dbReference>
<protein>
    <recommendedName>
        <fullName evidence="7">Coproporphyrinogen III oxidase</fullName>
        <ecNumber evidence="7">1.3.3.15</ecNumber>
    </recommendedName>
</protein>
<dbReference type="SUPFAM" id="SSF54373">
    <property type="entry name" value="FAD-linked reductases, C-terminal domain"/>
    <property type="match status" value="1"/>
</dbReference>